<gene>
    <name evidence="3" type="ORF">JYU34_001277</name>
</gene>
<keyword evidence="2" id="KW-0812">Transmembrane</keyword>
<feature type="transmembrane region" description="Helical" evidence="2">
    <location>
        <begin position="169"/>
        <end position="191"/>
    </location>
</feature>
<name>A0ABQ7R6G5_PLUXY</name>
<feature type="transmembrane region" description="Helical" evidence="2">
    <location>
        <begin position="197"/>
        <end position="216"/>
    </location>
</feature>
<keyword evidence="4" id="KW-1185">Reference proteome</keyword>
<feature type="region of interest" description="Disordered" evidence="1">
    <location>
        <begin position="42"/>
        <end position="63"/>
    </location>
</feature>
<keyword evidence="2" id="KW-0472">Membrane</keyword>
<dbReference type="Proteomes" id="UP000823941">
    <property type="component" value="Chromosome 2"/>
</dbReference>
<protein>
    <submittedName>
        <fullName evidence="3">Uncharacterized protein</fullName>
    </submittedName>
</protein>
<evidence type="ECO:0000313" key="3">
    <source>
        <dbReference type="EMBL" id="KAG7312891.1"/>
    </source>
</evidence>
<proteinExistence type="predicted"/>
<evidence type="ECO:0000313" key="4">
    <source>
        <dbReference type="Proteomes" id="UP000823941"/>
    </source>
</evidence>
<reference evidence="3 4" key="1">
    <citation type="submission" date="2021-06" db="EMBL/GenBank/DDBJ databases">
        <title>A haploid diamondback moth (Plutella xylostella L.) genome assembly resolves 31 chromosomes and identifies a diamide resistance mutation.</title>
        <authorList>
            <person name="Ward C.M."/>
            <person name="Perry K.D."/>
            <person name="Baker G."/>
            <person name="Powis K."/>
            <person name="Heckel D.G."/>
            <person name="Baxter S.W."/>
        </authorList>
    </citation>
    <scope>NUCLEOTIDE SEQUENCE [LARGE SCALE GENOMIC DNA]</scope>
    <source>
        <strain evidence="3 4">LV</strain>
        <tissue evidence="3">Single pupa</tissue>
    </source>
</reference>
<evidence type="ECO:0000256" key="1">
    <source>
        <dbReference type="SAM" id="MobiDB-lite"/>
    </source>
</evidence>
<evidence type="ECO:0000256" key="2">
    <source>
        <dbReference type="SAM" id="Phobius"/>
    </source>
</evidence>
<comment type="caution">
    <text evidence="3">The sequence shown here is derived from an EMBL/GenBank/DDBJ whole genome shotgun (WGS) entry which is preliminary data.</text>
</comment>
<sequence>MKCKQSNRYIQATRESVSGGRVVKTCLEIAFTTRGHHESGGIDTITISTGADKKKEKKKKQKPPKIHLVQMPVMKMEEKGRQNEQHVQKWVIGKENAETRQVDVQQVEETRKQDVEAPRGFVEDVWSIGEKALDSVAEHALESDNIENGLSDKSSLEEQRGKKKKKKKAILKLLLLGAVLKAKIGTMLQILSFKLQVKFFIIALLGLAINLARFWLDVKKSHHQQPQKVIYYEHAQHQHHYDEHEEAPGWGPWSRSMEPGEQQQQQDIEIDLDLHNTPYRAQERIHMRDMRPVPSDI</sequence>
<feature type="region of interest" description="Disordered" evidence="1">
    <location>
        <begin position="241"/>
        <end position="265"/>
    </location>
</feature>
<keyword evidence="2" id="KW-1133">Transmembrane helix</keyword>
<organism evidence="3 4">
    <name type="scientific">Plutella xylostella</name>
    <name type="common">Diamondback moth</name>
    <name type="synonym">Plutella maculipennis</name>
    <dbReference type="NCBI Taxonomy" id="51655"/>
    <lineage>
        <taxon>Eukaryota</taxon>
        <taxon>Metazoa</taxon>
        <taxon>Ecdysozoa</taxon>
        <taxon>Arthropoda</taxon>
        <taxon>Hexapoda</taxon>
        <taxon>Insecta</taxon>
        <taxon>Pterygota</taxon>
        <taxon>Neoptera</taxon>
        <taxon>Endopterygota</taxon>
        <taxon>Lepidoptera</taxon>
        <taxon>Glossata</taxon>
        <taxon>Ditrysia</taxon>
        <taxon>Yponomeutoidea</taxon>
        <taxon>Plutellidae</taxon>
        <taxon>Plutella</taxon>
    </lineage>
</organism>
<dbReference type="EMBL" id="JAHIBW010000002">
    <property type="protein sequence ID" value="KAG7312891.1"/>
    <property type="molecule type" value="Genomic_DNA"/>
</dbReference>
<accession>A0ABQ7R6G5</accession>